<evidence type="ECO:0000313" key="1">
    <source>
        <dbReference type="EMBL" id="MBB5617301.1"/>
    </source>
</evidence>
<protein>
    <submittedName>
        <fullName evidence="1">Uncharacterized protein</fullName>
    </submittedName>
</protein>
<comment type="caution">
    <text evidence="1">The sequence shown here is derived from an EMBL/GenBank/DDBJ whole genome shotgun (WGS) entry which is preliminary data.</text>
</comment>
<name>A0A840X4Y6_9MICO</name>
<dbReference type="OrthoDB" id="5120242at2"/>
<dbReference type="AlphaFoldDB" id="A0A840X4Y6"/>
<reference evidence="1 2" key="1">
    <citation type="submission" date="2020-08" db="EMBL/GenBank/DDBJ databases">
        <title>Sequencing the genomes of 1000 actinobacteria strains.</title>
        <authorList>
            <person name="Klenk H.-P."/>
        </authorList>
    </citation>
    <scope>NUCLEOTIDE SEQUENCE [LARGE SCALE GENOMIC DNA]</scope>
    <source>
        <strain evidence="1 2">DSM 23889</strain>
    </source>
</reference>
<gene>
    <name evidence="1" type="ORF">BJ959_000797</name>
</gene>
<sequence length="152" mass="15738">MGRRRGVLAAAIAAGLGGAVALTLAGCAVVPVTGVTDSEARDRFAALLDDTQRMVGGDWQVHDDPTPRECVIPLWVSGEQYPALRIGDASAAPAAAAERVSRAWTAEGIRVTRTEVGDVIEVSGETADGELIVLRVSASASTLLGESECRPL</sequence>
<keyword evidence="2" id="KW-1185">Reference proteome</keyword>
<proteinExistence type="predicted"/>
<dbReference type="Proteomes" id="UP000552883">
    <property type="component" value="Unassembled WGS sequence"/>
</dbReference>
<organism evidence="1 2">
    <name type="scientific">Microcella frigidaquae</name>
    <dbReference type="NCBI Taxonomy" id="424758"/>
    <lineage>
        <taxon>Bacteria</taxon>
        <taxon>Bacillati</taxon>
        <taxon>Actinomycetota</taxon>
        <taxon>Actinomycetes</taxon>
        <taxon>Micrococcales</taxon>
        <taxon>Microbacteriaceae</taxon>
        <taxon>Microcella</taxon>
    </lineage>
</organism>
<dbReference type="PROSITE" id="PS51257">
    <property type="entry name" value="PROKAR_LIPOPROTEIN"/>
    <property type="match status" value="1"/>
</dbReference>
<accession>A0A840X4Y6</accession>
<dbReference type="RefSeq" id="WP_153981621.1">
    <property type="nucleotide sequence ID" value="NZ_BAAANZ010000010.1"/>
</dbReference>
<evidence type="ECO:0000313" key="2">
    <source>
        <dbReference type="Proteomes" id="UP000552883"/>
    </source>
</evidence>
<dbReference type="EMBL" id="JACHBS010000001">
    <property type="protein sequence ID" value="MBB5617301.1"/>
    <property type="molecule type" value="Genomic_DNA"/>
</dbReference>